<keyword evidence="2" id="KW-1185">Reference proteome</keyword>
<name>A0AAV7U023_PLEWA</name>
<comment type="caution">
    <text evidence="1">The sequence shown here is derived from an EMBL/GenBank/DDBJ whole genome shotgun (WGS) entry which is preliminary data.</text>
</comment>
<accession>A0AAV7U023</accession>
<reference evidence="1" key="1">
    <citation type="journal article" date="2022" name="bioRxiv">
        <title>Sequencing and chromosome-scale assembly of the giantPleurodeles waltlgenome.</title>
        <authorList>
            <person name="Brown T."/>
            <person name="Elewa A."/>
            <person name="Iarovenko S."/>
            <person name="Subramanian E."/>
            <person name="Araus A.J."/>
            <person name="Petzold A."/>
            <person name="Susuki M."/>
            <person name="Suzuki K.-i.T."/>
            <person name="Hayashi T."/>
            <person name="Toyoda A."/>
            <person name="Oliveira C."/>
            <person name="Osipova E."/>
            <person name="Leigh N.D."/>
            <person name="Simon A."/>
            <person name="Yun M.H."/>
        </authorList>
    </citation>
    <scope>NUCLEOTIDE SEQUENCE</scope>
    <source>
        <strain evidence="1">20211129_DDA</strain>
        <tissue evidence="1">Liver</tissue>
    </source>
</reference>
<dbReference type="Proteomes" id="UP001066276">
    <property type="component" value="Chromosome 3_2"/>
</dbReference>
<dbReference type="GO" id="GO:0006412">
    <property type="term" value="P:translation"/>
    <property type="evidence" value="ECO:0007669"/>
    <property type="project" value="InterPro"/>
</dbReference>
<dbReference type="PROSITE" id="PS00962">
    <property type="entry name" value="RIBOSOMAL_S2_1"/>
    <property type="match status" value="1"/>
</dbReference>
<gene>
    <name evidence="1" type="ORF">NDU88_007050</name>
</gene>
<evidence type="ECO:0000313" key="1">
    <source>
        <dbReference type="EMBL" id="KAJ1181851.1"/>
    </source>
</evidence>
<organism evidence="1 2">
    <name type="scientific">Pleurodeles waltl</name>
    <name type="common">Iberian ribbed newt</name>
    <dbReference type="NCBI Taxonomy" id="8319"/>
    <lineage>
        <taxon>Eukaryota</taxon>
        <taxon>Metazoa</taxon>
        <taxon>Chordata</taxon>
        <taxon>Craniata</taxon>
        <taxon>Vertebrata</taxon>
        <taxon>Euteleostomi</taxon>
        <taxon>Amphibia</taxon>
        <taxon>Batrachia</taxon>
        <taxon>Caudata</taxon>
        <taxon>Salamandroidea</taxon>
        <taxon>Salamandridae</taxon>
        <taxon>Pleurodelinae</taxon>
        <taxon>Pleurodeles</taxon>
    </lineage>
</organism>
<proteinExistence type="predicted"/>
<protein>
    <submittedName>
        <fullName evidence="1">Uncharacterized protein</fullName>
    </submittedName>
</protein>
<sequence length="88" mass="10250">MDRSSAPEGAGDREKAFPCIDKTRYGILKLLLQLLHCGLHIGHRRVRLIHPFRQFTMICPQYVHIKGYFIYGPKQRHGQLMGLEKHPQ</sequence>
<dbReference type="GO" id="GO:0003735">
    <property type="term" value="F:structural constituent of ribosome"/>
    <property type="evidence" value="ECO:0007669"/>
    <property type="project" value="InterPro"/>
</dbReference>
<evidence type="ECO:0000313" key="2">
    <source>
        <dbReference type="Proteomes" id="UP001066276"/>
    </source>
</evidence>
<dbReference type="EMBL" id="JANPWB010000006">
    <property type="protein sequence ID" value="KAJ1181851.1"/>
    <property type="molecule type" value="Genomic_DNA"/>
</dbReference>
<dbReference type="InterPro" id="IPR018130">
    <property type="entry name" value="Ribosomal_uS2_CS"/>
</dbReference>
<dbReference type="AlphaFoldDB" id="A0AAV7U023"/>
<dbReference type="GO" id="GO:0005840">
    <property type="term" value="C:ribosome"/>
    <property type="evidence" value="ECO:0007669"/>
    <property type="project" value="InterPro"/>
</dbReference>